<gene>
    <name evidence="2" type="ORF">CITCOLO1_LOCUS21285</name>
</gene>
<reference evidence="2 3" key="1">
    <citation type="submission" date="2024-03" db="EMBL/GenBank/DDBJ databases">
        <authorList>
            <person name="Gkanogiannis A."/>
            <person name="Becerra Lopez-Lavalle L."/>
        </authorList>
    </citation>
    <scope>NUCLEOTIDE SEQUENCE [LARGE SCALE GENOMIC DNA]</scope>
</reference>
<protein>
    <submittedName>
        <fullName evidence="2">Uncharacterized protein</fullName>
    </submittedName>
</protein>
<organism evidence="2 3">
    <name type="scientific">Citrullus colocynthis</name>
    <name type="common">colocynth</name>
    <dbReference type="NCBI Taxonomy" id="252529"/>
    <lineage>
        <taxon>Eukaryota</taxon>
        <taxon>Viridiplantae</taxon>
        <taxon>Streptophyta</taxon>
        <taxon>Embryophyta</taxon>
        <taxon>Tracheophyta</taxon>
        <taxon>Spermatophyta</taxon>
        <taxon>Magnoliopsida</taxon>
        <taxon>eudicotyledons</taxon>
        <taxon>Gunneridae</taxon>
        <taxon>Pentapetalae</taxon>
        <taxon>rosids</taxon>
        <taxon>fabids</taxon>
        <taxon>Cucurbitales</taxon>
        <taxon>Cucurbitaceae</taxon>
        <taxon>Benincaseae</taxon>
        <taxon>Citrullus</taxon>
    </lineage>
</organism>
<sequence length="242" mass="27384">MCESKEYIWALQSFCLFSGTLIFRIRERELEVSSFMEETKAPQSAPIQAPAPPIIAPSQPTQTLPPLPPKSKKRPLDRNAYIQYTKMRAVISDLRPHFLEVLKTPDFRNCKAANEIRERIKVLQDMYVLMMATTSETLYIEKTSNVLDGQSLSVDNQDRRPRERHDGKLGDKSSTKSYESNNPSSYGPEKQRANDGQISGSYVVGGSAFGWNFIAFTGTEPVYYGITKEVFREKNPIVSSES</sequence>
<dbReference type="PANTHER" id="PTHR35459">
    <property type="entry name" value="T1N6.14 PROTEIN"/>
    <property type="match status" value="1"/>
</dbReference>
<evidence type="ECO:0000256" key="1">
    <source>
        <dbReference type="SAM" id="MobiDB-lite"/>
    </source>
</evidence>
<evidence type="ECO:0000313" key="3">
    <source>
        <dbReference type="Proteomes" id="UP001642487"/>
    </source>
</evidence>
<proteinExistence type="predicted"/>
<name>A0ABP0Z8P1_9ROSI</name>
<feature type="compositionally biased region" description="Basic and acidic residues" evidence="1">
    <location>
        <begin position="156"/>
        <end position="174"/>
    </location>
</feature>
<feature type="compositionally biased region" description="Polar residues" evidence="1">
    <location>
        <begin position="175"/>
        <end position="185"/>
    </location>
</feature>
<dbReference type="EMBL" id="OZ021743">
    <property type="protein sequence ID" value="CAK9328854.1"/>
    <property type="molecule type" value="Genomic_DNA"/>
</dbReference>
<keyword evidence="3" id="KW-1185">Reference proteome</keyword>
<accession>A0ABP0Z8P1</accession>
<dbReference type="Proteomes" id="UP001642487">
    <property type="component" value="Chromosome 9"/>
</dbReference>
<feature type="region of interest" description="Disordered" evidence="1">
    <location>
        <begin position="151"/>
        <end position="194"/>
    </location>
</feature>
<dbReference type="PANTHER" id="PTHR35459:SF2">
    <property type="entry name" value="T1N6.14 PROTEIN"/>
    <property type="match status" value="1"/>
</dbReference>
<evidence type="ECO:0000313" key="2">
    <source>
        <dbReference type="EMBL" id="CAK9328854.1"/>
    </source>
</evidence>